<dbReference type="AlphaFoldDB" id="A0A0U5J6G8"/>
<dbReference type="GO" id="GO:0004659">
    <property type="term" value="F:prenyltransferase activity"/>
    <property type="evidence" value="ECO:0007669"/>
    <property type="project" value="InterPro"/>
</dbReference>
<dbReference type="PANTHER" id="PTHR43281:SF1">
    <property type="entry name" value="FARNESYL DIPHOSPHATE SYNTHASE"/>
    <property type="match status" value="1"/>
</dbReference>
<organism evidence="8 9">
    <name type="scientific">Candidatus Protochlamydia naegleriophila</name>
    <dbReference type="NCBI Taxonomy" id="389348"/>
    <lineage>
        <taxon>Bacteria</taxon>
        <taxon>Pseudomonadati</taxon>
        <taxon>Chlamydiota</taxon>
        <taxon>Chlamydiia</taxon>
        <taxon>Parachlamydiales</taxon>
        <taxon>Parachlamydiaceae</taxon>
        <taxon>Candidatus Protochlamydia</taxon>
    </lineage>
</organism>
<evidence type="ECO:0000256" key="1">
    <source>
        <dbReference type="ARBA" id="ARBA00001946"/>
    </source>
</evidence>
<sequence>MQITRPSFSSILEPYKRQIEELIQANIATLGSKTLLRDACEYALLNGGKRFRPALVLMIAKALNFQVDVSQAALGVEYFHTASLIADDLPCMDNDDERRNKPALHKVYGESVALLATYALIAAGYQCLARNAASLAGSAHPFANQSDRLCVLALENATHNTGILGATGGQFLDLTPPDLSLSTLREVIDKKTVTLFEISFVFGWIFGGGDLEQLPLVKKSAAHFGMAFQVADDLGDMAQDLSHEHTMNFANVYGKDSAVALFHEEIEQFKQTLQELSLSSEELQALSALLIEQVNHLA</sequence>
<dbReference type="Gene3D" id="1.10.600.10">
    <property type="entry name" value="Farnesyl Diphosphate Synthase"/>
    <property type="match status" value="1"/>
</dbReference>
<dbReference type="SUPFAM" id="SSF48576">
    <property type="entry name" value="Terpenoid synthases"/>
    <property type="match status" value="1"/>
</dbReference>
<keyword evidence="5" id="KW-0460">Magnesium</keyword>
<dbReference type="PANTHER" id="PTHR43281">
    <property type="entry name" value="FARNESYL DIPHOSPHATE SYNTHASE"/>
    <property type="match status" value="1"/>
</dbReference>
<protein>
    <submittedName>
        <fullName evidence="8">Geranyltranstransferase</fullName>
    </submittedName>
</protein>
<dbReference type="Proteomes" id="UP000069902">
    <property type="component" value="Chromosome cPNK"/>
</dbReference>
<dbReference type="InParanoid" id="A0A0U5J6G8"/>
<keyword evidence="3 7" id="KW-0808">Transferase</keyword>
<dbReference type="GO" id="GO:0008299">
    <property type="term" value="P:isoprenoid biosynthetic process"/>
    <property type="evidence" value="ECO:0007669"/>
    <property type="project" value="UniProtKB-KW"/>
</dbReference>
<keyword evidence="6" id="KW-0414">Isoprene biosynthesis</keyword>
<evidence type="ECO:0000256" key="4">
    <source>
        <dbReference type="ARBA" id="ARBA00022723"/>
    </source>
</evidence>
<reference evidence="9" key="1">
    <citation type="submission" date="2015-09" db="EMBL/GenBank/DDBJ databases">
        <authorList>
            <person name="Bertelli C."/>
        </authorList>
    </citation>
    <scope>NUCLEOTIDE SEQUENCE [LARGE SCALE GENOMIC DNA]</scope>
    <source>
        <strain evidence="9">KNic</strain>
    </source>
</reference>
<dbReference type="PATRIC" id="fig|389348.3.peg.3"/>
<evidence type="ECO:0000313" key="8">
    <source>
        <dbReference type="EMBL" id="CUI15641.1"/>
    </source>
</evidence>
<dbReference type="InterPro" id="IPR000092">
    <property type="entry name" value="Polyprenyl_synt"/>
</dbReference>
<dbReference type="InterPro" id="IPR008949">
    <property type="entry name" value="Isoprenoid_synthase_dom_sf"/>
</dbReference>
<dbReference type="STRING" id="389348.PNK_0002"/>
<evidence type="ECO:0000313" key="9">
    <source>
        <dbReference type="Proteomes" id="UP000069902"/>
    </source>
</evidence>
<dbReference type="PROSITE" id="PS00444">
    <property type="entry name" value="POLYPRENYL_SYNTHASE_2"/>
    <property type="match status" value="1"/>
</dbReference>
<evidence type="ECO:0000256" key="6">
    <source>
        <dbReference type="ARBA" id="ARBA00023229"/>
    </source>
</evidence>
<evidence type="ECO:0000256" key="3">
    <source>
        <dbReference type="ARBA" id="ARBA00022679"/>
    </source>
</evidence>
<accession>A0A0U5J6G8</accession>
<dbReference type="GO" id="GO:0046872">
    <property type="term" value="F:metal ion binding"/>
    <property type="evidence" value="ECO:0007669"/>
    <property type="project" value="UniProtKB-KW"/>
</dbReference>
<comment type="cofactor">
    <cofactor evidence="1">
        <name>Mg(2+)</name>
        <dbReference type="ChEBI" id="CHEBI:18420"/>
    </cofactor>
</comment>
<comment type="similarity">
    <text evidence="2 7">Belongs to the FPP/GGPP synthase family.</text>
</comment>
<dbReference type="Pfam" id="PF00348">
    <property type="entry name" value="polyprenyl_synt"/>
    <property type="match status" value="1"/>
</dbReference>
<evidence type="ECO:0000256" key="5">
    <source>
        <dbReference type="ARBA" id="ARBA00022842"/>
    </source>
</evidence>
<dbReference type="KEGG" id="pnl:PNK_0002"/>
<gene>
    <name evidence="8" type="primary">ispA</name>
    <name evidence="8" type="ORF">PNK_0002</name>
</gene>
<dbReference type="EMBL" id="LN879502">
    <property type="protein sequence ID" value="CUI15641.1"/>
    <property type="molecule type" value="Genomic_DNA"/>
</dbReference>
<dbReference type="RefSeq" id="WP_051981795.1">
    <property type="nucleotide sequence ID" value="NZ_LN879502.1"/>
</dbReference>
<name>A0A0U5J6G8_9BACT</name>
<proteinExistence type="inferred from homology"/>
<evidence type="ECO:0000256" key="7">
    <source>
        <dbReference type="RuleBase" id="RU004466"/>
    </source>
</evidence>
<dbReference type="SFLD" id="SFLDS00005">
    <property type="entry name" value="Isoprenoid_Synthase_Type_I"/>
    <property type="match status" value="1"/>
</dbReference>
<keyword evidence="9" id="KW-1185">Reference proteome</keyword>
<evidence type="ECO:0000256" key="2">
    <source>
        <dbReference type="ARBA" id="ARBA00006706"/>
    </source>
</evidence>
<keyword evidence="4" id="KW-0479">Metal-binding</keyword>
<dbReference type="InterPro" id="IPR033749">
    <property type="entry name" value="Polyprenyl_synt_CS"/>
</dbReference>